<evidence type="ECO:0000259" key="4">
    <source>
        <dbReference type="PROSITE" id="PS01124"/>
    </source>
</evidence>
<keyword evidence="1" id="KW-0805">Transcription regulation</keyword>
<dbReference type="Pfam" id="PF12833">
    <property type="entry name" value="HTH_18"/>
    <property type="match status" value="1"/>
</dbReference>
<feature type="domain" description="HTH araC/xylS-type" evidence="4">
    <location>
        <begin position="98"/>
        <end position="177"/>
    </location>
</feature>
<evidence type="ECO:0000313" key="6">
    <source>
        <dbReference type="Proteomes" id="UP000051643"/>
    </source>
</evidence>
<dbReference type="Gene3D" id="1.10.10.60">
    <property type="entry name" value="Homeodomain-like"/>
    <property type="match status" value="1"/>
</dbReference>
<proteinExistence type="predicted"/>
<dbReference type="RefSeq" id="WP_057482695.1">
    <property type="nucleotide sequence ID" value="NZ_BMWR01000004.1"/>
</dbReference>
<keyword evidence="3" id="KW-0804">Transcription</keyword>
<keyword evidence="2" id="KW-0238">DNA-binding</keyword>
<dbReference type="GO" id="GO:0003700">
    <property type="term" value="F:DNA-binding transcription factor activity"/>
    <property type="evidence" value="ECO:0007669"/>
    <property type="project" value="InterPro"/>
</dbReference>
<name>A0A0Q9ZH46_9FLAO</name>
<dbReference type="PANTHER" id="PTHR43280">
    <property type="entry name" value="ARAC-FAMILY TRANSCRIPTIONAL REGULATOR"/>
    <property type="match status" value="1"/>
</dbReference>
<accession>A0A0Q9ZH46</accession>
<dbReference type="SMART" id="SM00342">
    <property type="entry name" value="HTH_ARAC"/>
    <property type="match status" value="1"/>
</dbReference>
<dbReference type="PANTHER" id="PTHR43280:SF2">
    <property type="entry name" value="HTH-TYPE TRANSCRIPTIONAL REGULATOR EXSA"/>
    <property type="match status" value="1"/>
</dbReference>
<dbReference type="GO" id="GO:0043565">
    <property type="term" value="F:sequence-specific DNA binding"/>
    <property type="evidence" value="ECO:0007669"/>
    <property type="project" value="InterPro"/>
</dbReference>
<dbReference type="InterPro" id="IPR018060">
    <property type="entry name" value="HTH_AraC"/>
</dbReference>
<reference evidence="5" key="1">
    <citation type="submission" date="2015-10" db="EMBL/GenBank/DDBJ databases">
        <title>Draft genome sequence of Salegentibacter mishustinae KCTC 12263.</title>
        <authorList>
            <person name="Lin W."/>
            <person name="Zheng Q."/>
        </authorList>
    </citation>
    <scope>NUCLEOTIDE SEQUENCE [LARGE SCALE GENOMIC DNA]</scope>
    <source>
        <strain evidence="5">KCTC 12263</strain>
    </source>
</reference>
<organism evidence="5 6">
    <name type="scientific">Salegentibacter mishustinae</name>
    <dbReference type="NCBI Taxonomy" id="270918"/>
    <lineage>
        <taxon>Bacteria</taxon>
        <taxon>Pseudomonadati</taxon>
        <taxon>Bacteroidota</taxon>
        <taxon>Flavobacteriia</taxon>
        <taxon>Flavobacteriales</taxon>
        <taxon>Flavobacteriaceae</taxon>
        <taxon>Salegentibacter</taxon>
    </lineage>
</organism>
<dbReference type="STRING" id="270918.APR42_09785"/>
<dbReference type="SUPFAM" id="SSF46689">
    <property type="entry name" value="Homeodomain-like"/>
    <property type="match status" value="1"/>
</dbReference>
<keyword evidence="6" id="KW-1185">Reference proteome</keyword>
<sequence length="189" mass="22093">MLVKVFIKNMVCDRCIKVVRNELLEAGVEVVEVELGRVVYKSLDKEQDARKLYNVLNENGFQLIESTDRILVEKVKLSLIRLLQKLPIEKTGTLSSYLSEKTNCDYSRLSRIFSYTENTTLEKYFIKLKIEKVKELIQTSEYNFTEISQLLDYSNANHLSRQFKSETGMNLTEYKALNQNFRNSLDQIL</sequence>
<evidence type="ECO:0000313" key="5">
    <source>
        <dbReference type="EMBL" id="KRG28023.1"/>
    </source>
</evidence>
<dbReference type="InterPro" id="IPR009057">
    <property type="entry name" value="Homeodomain-like_sf"/>
</dbReference>
<dbReference type="OrthoDB" id="952277at2"/>
<gene>
    <name evidence="5" type="ORF">APR42_09785</name>
</gene>
<dbReference type="Proteomes" id="UP000051643">
    <property type="component" value="Unassembled WGS sequence"/>
</dbReference>
<dbReference type="Gene3D" id="3.30.70.100">
    <property type="match status" value="1"/>
</dbReference>
<dbReference type="PROSITE" id="PS01124">
    <property type="entry name" value="HTH_ARAC_FAMILY_2"/>
    <property type="match status" value="1"/>
</dbReference>
<comment type="caution">
    <text evidence="5">The sequence shown here is derived from an EMBL/GenBank/DDBJ whole genome shotgun (WGS) entry which is preliminary data.</text>
</comment>
<protein>
    <recommendedName>
        <fullName evidence="4">HTH araC/xylS-type domain-containing protein</fullName>
    </recommendedName>
</protein>
<evidence type="ECO:0000256" key="2">
    <source>
        <dbReference type="ARBA" id="ARBA00023125"/>
    </source>
</evidence>
<evidence type="ECO:0000256" key="1">
    <source>
        <dbReference type="ARBA" id="ARBA00023015"/>
    </source>
</evidence>
<dbReference type="EMBL" id="LKTP01000034">
    <property type="protein sequence ID" value="KRG28023.1"/>
    <property type="molecule type" value="Genomic_DNA"/>
</dbReference>
<evidence type="ECO:0000256" key="3">
    <source>
        <dbReference type="ARBA" id="ARBA00023163"/>
    </source>
</evidence>
<dbReference type="AlphaFoldDB" id="A0A0Q9ZH46"/>